<protein>
    <submittedName>
        <fullName evidence="1">Uncharacterized protein</fullName>
    </submittedName>
</protein>
<comment type="caution">
    <text evidence="1">The sequence shown here is derived from an EMBL/GenBank/DDBJ whole genome shotgun (WGS) entry which is preliminary data.</text>
</comment>
<sequence length="56" mass="6625">MLGGRMRKLNPMCNYRPNKKSSPITHFCLYLCTQTWMAMAMVVQIGLFYSEQQRHL</sequence>
<dbReference type="EMBL" id="CM046398">
    <property type="protein sequence ID" value="KAI8532326.1"/>
    <property type="molecule type" value="Genomic_DNA"/>
</dbReference>
<keyword evidence="2" id="KW-1185">Reference proteome</keyword>
<dbReference type="Proteomes" id="UP001062846">
    <property type="component" value="Chromosome 11"/>
</dbReference>
<reference evidence="1" key="1">
    <citation type="submission" date="2022-02" db="EMBL/GenBank/DDBJ databases">
        <title>Plant Genome Project.</title>
        <authorList>
            <person name="Zhang R.-G."/>
        </authorList>
    </citation>
    <scope>NUCLEOTIDE SEQUENCE</scope>
    <source>
        <strain evidence="1">AT1</strain>
    </source>
</reference>
<gene>
    <name evidence="1" type="ORF">RHMOL_Rhmol11G0205300</name>
</gene>
<evidence type="ECO:0000313" key="2">
    <source>
        <dbReference type="Proteomes" id="UP001062846"/>
    </source>
</evidence>
<proteinExistence type="predicted"/>
<organism evidence="1 2">
    <name type="scientific">Rhododendron molle</name>
    <name type="common">Chinese azalea</name>
    <name type="synonym">Azalea mollis</name>
    <dbReference type="NCBI Taxonomy" id="49168"/>
    <lineage>
        <taxon>Eukaryota</taxon>
        <taxon>Viridiplantae</taxon>
        <taxon>Streptophyta</taxon>
        <taxon>Embryophyta</taxon>
        <taxon>Tracheophyta</taxon>
        <taxon>Spermatophyta</taxon>
        <taxon>Magnoliopsida</taxon>
        <taxon>eudicotyledons</taxon>
        <taxon>Gunneridae</taxon>
        <taxon>Pentapetalae</taxon>
        <taxon>asterids</taxon>
        <taxon>Ericales</taxon>
        <taxon>Ericaceae</taxon>
        <taxon>Ericoideae</taxon>
        <taxon>Rhodoreae</taxon>
        <taxon>Rhododendron</taxon>
    </lineage>
</organism>
<name>A0ACC0LVQ4_RHOML</name>
<evidence type="ECO:0000313" key="1">
    <source>
        <dbReference type="EMBL" id="KAI8532326.1"/>
    </source>
</evidence>
<accession>A0ACC0LVQ4</accession>